<gene>
    <name evidence="3" type="primary">prpF</name>
    <name evidence="3" type="ORF">LMG21510_02066</name>
</gene>
<proteinExistence type="inferred from homology"/>
<dbReference type="RefSeq" id="WP_224041557.1">
    <property type="nucleotide sequence ID" value="NZ_CAJZAH010000002.1"/>
</dbReference>
<reference evidence="3 4" key="1">
    <citation type="submission" date="2021-08" db="EMBL/GenBank/DDBJ databases">
        <authorList>
            <person name="Peeters C."/>
        </authorList>
    </citation>
    <scope>NUCLEOTIDE SEQUENCE [LARGE SCALE GENOMIC DNA]</scope>
    <source>
        <strain evidence="3 4">LMG 21510</strain>
    </source>
</reference>
<evidence type="ECO:0000313" key="3">
    <source>
        <dbReference type="EMBL" id="CAG9172778.1"/>
    </source>
</evidence>
<dbReference type="EC" id="5.3.3.-" evidence="3"/>
<dbReference type="EMBL" id="CAJZAH010000002">
    <property type="protein sequence ID" value="CAG9172778.1"/>
    <property type="molecule type" value="Genomic_DNA"/>
</dbReference>
<organism evidence="3 4">
    <name type="scientific">Cupriavidus respiraculi</name>
    <dbReference type="NCBI Taxonomy" id="195930"/>
    <lineage>
        <taxon>Bacteria</taxon>
        <taxon>Pseudomonadati</taxon>
        <taxon>Pseudomonadota</taxon>
        <taxon>Betaproteobacteria</taxon>
        <taxon>Burkholderiales</taxon>
        <taxon>Burkholderiaceae</taxon>
        <taxon>Cupriavidus</taxon>
    </lineage>
</organism>
<evidence type="ECO:0000256" key="2">
    <source>
        <dbReference type="ARBA" id="ARBA00023235"/>
    </source>
</evidence>
<accession>A0ABM8WYY4</accession>
<sequence length="382" mass="40010">MAEIPAYYMRGGTSKGVFLLADDLPADAAERDALLLRVIGSPDPYARHTDGMGGATSSTSKVVLIRASKRPDCDVDYLFGAVAIGEPLIDWSGNCGNLSAAVGPFAIWRGFVPAREGTTTVRIWQQNIGQRIVAHVPCRNGHPLEDGDFREDGVPFGGAEIVLDYLEPGDSPMRLCPTGGCIDTLDVPGVGTLRVTLVTAGNPTVFVHAADLGLNGTELPERINGDAALLVRLEAIRAHGAVAMGLAPDAATATRERPGTPKIAWVAAPASYRTSAGVEIRAADIDVLARIVSMGRAHHAFTGTGAIALAVAATLPGSVVREALRPGPVAQGVQTRIGHVSGTLAVGAVTVQRDGVWVMERAVMSRSARRLMTGLVHVPERC</sequence>
<evidence type="ECO:0000313" key="4">
    <source>
        <dbReference type="Proteomes" id="UP000721236"/>
    </source>
</evidence>
<comment type="caution">
    <text evidence="3">The sequence shown here is derived from an EMBL/GenBank/DDBJ whole genome shotgun (WGS) entry which is preliminary data.</text>
</comment>
<keyword evidence="2 3" id="KW-0413">Isomerase</keyword>
<protein>
    <submittedName>
        <fullName evidence="3">2-methyl-aconitate isomerase</fullName>
        <ecNumber evidence="3">5.3.3.-</ecNumber>
    </submittedName>
</protein>
<dbReference type="PANTHER" id="PTHR43709">
    <property type="entry name" value="ACONITATE ISOMERASE-RELATED"/>
    <property type="match status" value="1"/>
</dbReference>
<dbReference type="Proteomes" id="UP000721236">
    <property type="component" value="Unassembled WGS sequence"/>
</dbReference>
<dbReference type="InterPro" id="IPR007400">
    <property type="entry name" value="PrpF-like"/>
</dbReference>
<dbReference type="NCBIfam" id="TIGR02334">
    <property type="entry name" value="prpF"/>
    <property type="match status" value="1"/>
</dbReference>
<comment type="similarity">
    <text evidence="1">Belongs to the PrpF family.</text>
</comment>
<dbReference type="Gene3D" id="3.10.310.10">
    <property type="entry name" value="Diaminopimelate Epimerase, Chain A, domain 1"/>
    <property type="match status" value="2"/>
</dbReference>
<keyword evidence="4" id="KW-1185">Reference proteome</keyword>
<dbReference type="PANTHER" id="PTHR43709:SF2">
    <property type="entry name" value="DUF453 DOMAIN PROTEIN (AFU_ORTHOLOGUE AFUA_6G00360)"/>
    <property type="match status" value="1"/>
</dbReference>
<name>A0ABM8WYY4_9BURK</name>
<dbReference type="Pfam" id="PF04303">
    <property type="entry name" value="PrpF"/>
    <property type="match status" value="1"/>
</dbReference>
<dbReference type="SUPFAM" id="SSF54506">
    <property type="entry name" value="Diaminopimelate epimerase-like"/>
    <property type="match status" value="2"/>
</dbReference>
<dbReference type="GO" id="GO:0016853">
    <property type="term" value="F:isomerase activity"/>
    <property type="evidence" value="ECO:0007669"/>
    <property type="project" value="UniProtKB-KW"/>
</dbReference>
<dbReference type="InterPro" id="IPR012709">
    <property type="entry name" value="PrpF"/>
</dbReference>
<evidence type="ECO:0000256" key="1">
    <source>
        <dbReference type="ARBA" id="ARBA00007673"/>
    </source>
</evidence>